<accession>A0A1G8Q5B3</accession>
<dbReference type="AlphaFoldDB" id="A0A1G8Q5B3"/>
<keyword evidence="2 5" id="KW-0238">DNA-binding</keyword>
<proteinExistence type="predicted"/>
<dbReference type="GO" id="GO:0003677">
    <property type="term" value="F:DNA binding"/>
    <property type="evidence" value="ECO:0007669"/>
    <property type="project" value="UniProtKB-KW"/>
</dbReference>
<dbReference type="InterPro" id="IPR001347">
    <property type="entry name" value="SIS_dom"/>
</dbReference>
<keyword evidence="1" id="KW-0805">Transcription regulation</keyword>
<dbReference type="Gene3D" id="3.40.50.10490">
    <property type="entry name" value="Glucose-6-phosphate isomerase like protein, domain 1"/>
    <property type="match status" value="1"/>
</dbReference>
<dbReference type="CDD" id="cd05013">
    <property type="entry name" value="SIS_RpiR"/>
    <property type="match status" value="1"/>
</dbReference>
<dbReference type="EMBL" id="FNEN01000010">
    <property type="protein sequence ID" value="SDI99903.1"/>
    <property type="molecule type" value="Genomic_DNA"/>
</dbReference>
<dbReference type="Proteomes" id="UP000198853">
    <property type="component" value="Unassembled WGS sequence"/>
</dbReference>
<dbReference type="PANTHER" id="PTHR30514:SF18">
    <property type="entry name" value="RPIR-FAMILY TRANSCRIPTIONAL REGULATOR"/>
    <property type="match status" value="1"/>
</dbReference>
<evidence type="ECO:0000256" key="3">
    <source>
        <dbReference type="ARBA" id="ARBA00023163"/>
    </source>
</evidence>
<dbReference type="InterPro" id="IPR036388">
    <property type="entry name" value="WH-like_DNA-bd_sf"/>
</dbReference>
<evidence type="ECO:0000259" key="4">
    <source>
        <dbReference type="PROSITE" id="PS51071"/>
    </source>
</evidence>
<dbReference type="SUPFAM" id="SSF53697">
    <property type="entry name" value="SIS domain"/>
    <property type="match status" value="1"/>
</dbReference>
<dbReference type="Pfam" id="PF01418">
    <property type="entry name" value="HTH_6"/>
    <property type="match status" value="1"/>
</dbReference>
<evidence type="ECO:0000313" key="6">
    <source>
        <dbReference type="Proteomes" id="UP000198853"/>
    </source>
</evidence>
<dbReference type="SUPFAM" id="SSF46689">
    <property type="entry name" value="Homeodomain-like"/>
    <property type="match status" value="1"/>
</dbReference>
<dbReference type="InterPro" id="IPR046348">
    <property type="entry name" value="SIS_dom_sf"/>
</dbReference>
<organism evidence="5 6">
    <name type="scientific">Natribacillus halophilus</name>
    <dbReference type="NCBI Taxonomy" id="549003"/>
    <lineage>
        <taxon>Bacteria</taxon>
        <taxon>Bacillati</taxon>
        <taxon>Bacillota</taxon>
        <taxon>Bacilli</taxon>
        <taxon>Bacillales</taxon>
        <taxon>Bacillaceae</taxon>
        <taxon>Natribacillus</taxon>
    </lineage>
</organism>
<keyword evidence="6" id="KW-1185">Reference proteome</keyword>
<dbReference type="PANTHER" id="PTHR30514">
    <property type="entry name" value="GLUCOKINASE"/>
    <property type="match status" value="1"/>
</dbReference>
<dbReference type="GO" id="GO:1901135">
    <property type="term" value="P:carbohydrate derivative metabolic process"/>
    <property type="evidence" value="ECO:0007669"/>
    <property type="project" value="InterPro"/>
</dbReference>
<dbReference type="Pfam" id="PF01380">
    <property type="entry name" value="SIS"/>
    <property type="match status" value="1"/>
</dbReference>
<dbReference type="GO" id="GO:0097367">
    <property type="term" value="F:carbohydrate derivative binding"/>
    <property type="evidence" value="ECO:0007669"/>
    <property type="project" value="InterPro"/>
</dbReference>
<dbReference type="InterPro" id="IPR009057">
    <property type="entry name" value="Homeodomain-like_sf"/>
</dbReference>
<feature type="domain" description="HTH rpiR-type" evidence="4">
    <location>
        <begin position="6"/>
        <end position="82"/>
    </location>
</feature>
<protein>
    <submittedName>
        <fullName evidence="5">DNA-binding transcriptional regulator, MurR/RpiR family, contains HTH and SIS domains</fullName>
    </submittedName>
</protein>
<dbReference type="PROSITE" id="PS51071">
    <property type="entry name" value="HTH_RPIR"/>
    <property type="match status" value="1"/>
</dbReference>
<evidence type="ECO:0000256" key="1">
    <source>
        <dbReference type="ARBA" id="ARBA00023015"/>
    </source>
</evidence>
<dbReference type="Gene3D" id="1.10.10.10">
    <property type="entry name" value="Winged helix-like DNA-binding domain superfamily/Winged helix DNA-binding domain"/>
    <property type="match status" value="1"/>
</dbReference>
<keyword evidence="3" id="KW-0804">Transcription</keyword>
<dbReference type="InterPro" id="IPR035472">
    <property type="entry name" value="RpiR-like_SIS"/>
</dbReference>
<dbReference type="InterPro" id="IPR047640">
    <property type="entry name" value="RpiR-like"/>
</dbReference>
<name>A0A1G8Q5B3_9BACI</name>
<evidence type="ECO:0000256" key="2">
    <source>
        <dbReference type="ARBA" id="ARBA00023125"/>
    </source>
</evidence>
<reference evidence="5 6" key="1">
    <citation type="submission" date="2016-10" db="EMBL/GenBank/DDBJ databases">
        <authorList>
            <person name="de Groot N.N."/>
        </authorList>
    </citation>
    <scope>NUCLEOTIDE SEQUENCE [LARGE SCALE GENOMIC DNA]</scope>
    <source>
        <strain evidence="5 6">DSM 21771</strain>
    </source>
</reference>
<dbReference type="GO" id="GO:0003700">
    <property type="term" value="F:DNA-binding transcription factor activity"/>
    <property type="evidence" value="ECO:0007669"/>
    <property type="project" value="InterPro"/>
</dbReference>
<dbReference type="RefSeq" id="WP_090399032.1">
    <property type="nucleotide sequence ID" value="NZ_FNEN01000010.1"/>
</dbReference>
<evidence type="ECO:0000313" key="5">
    <source>
        <dbReference type="EMBL" id="SDI99903.1"/>
    </source>
</evidence>
<gene>
    <name evidence="5" type="ORF">SAMN04488123_110116</name>
</gene>
<sequence length="290" mass="33577">MADDHQSLLEDMINLKDRLPKRQRHLCDYVLKHYQSLGLITVKELSHESGVGVSTVMRTIHSLGYSNFNDFRKDVYDESLTEKTNSKWKLKDSLSDVQENKEYEHTLVQVCKESVNLLDKSLNEDLMENFDKTIDMMSQATCINIFGTRPYKIVALYFEQVMGEFYPKIRQLSHDSEVVLDKALQIEKDEALIVFAFEPYTERIIQATKVAHDLGVPIILITDHISCPIINYATTILKIEVSEDKFSIVPTIALVEALIVEFGRRFSDDFIEKLSKLERTLKEHRVTFSY</sequence>
<dbReference type="OrthoDB" id="2405129at2"/>
<dbReference type="InterPro" id="IPR000281">
    <property type="entry name" value="HTH_RpiR"/>
</dbReference>